<sequence length="334" mass="38130">MAEVVLHSDGQIGVSQEGDYWCRGRRGNPVYYTDYSDVISIKKTVRNRPAVTLHPNWPEVYSRETITLKCEIPGEDTEWDYEWATSSSHQPPNQNEYKINSVSTSHHGHYWCKGRMRSAQQNSTMWSASFQLKIVYKPHPVLTVSPSWLSPGASVTLNCEVEHPSAGWSFYWYKAVPDLKTYSYEYYIYELLPDGNGTAQDSYIIHGQTNTAGYVCRAGRGDPEYQTDYSETVFVWSGDLNSTASLTVSPNSVQHFIYDSVTLNCSGNSSQWRVMTFTQDGYLRELRECGNGRIMTESTCNIYLHRYHWYQDPVSWCESESGQFSNGINITACC</sequence>
<evidence type="ECO:0000259" key="3">
    <source>
        <dbReference type="PROSITE" id="PS50835"/>
    </source>
</evidence>
<dbReference type="PROSITE" id="PS50835">
    <property type="entry name" value="IG_LIKE"/>
    <property type="match status" value="2"/>
</dbReference>
<dbReference type="InParanoid" id="A0A669CB63"/>
<dbReference type="GO" id="GO:0007166">
    <property type="term" value="P:cell surface receptor signaling pathway"/>
    <property type="evidence" value="ECO:0007669"/>
    <property type="project" value="TreeGrafter"/>
</dbReference>
<proteinExistence type="predicted"/>
<dbReference type="Proteomes" id="UP000005207">
    <property type="component" value="Unplaced"/>
</dbReference>
<dbReference type="Gene3D" id="2.60.40.10">
    <property type="entry name" value="Immunoglobulins"/>
    <property type="match status" value="2"/>
</dbReference>
<evidence type="ECO:0000313" key="5">
    <source>
        <dbReference type="Proteomes" id="UP000005207"/>
    </source>
</evidence>
<keyword evidence="2" id="KW-1015">Disulfide bond</keyword>
<protein>
    <recommendedName>
        <fullName evidence="3">Ig-like domain-containing protein</fullName>
    </recommendedName>
</protein>
<reference evidence="4" key="2">
    <citation type="submission" date="2025-09" db="UniProtKB">
        <authorList>
            <consortium name="Ensembl"/>
        </authorList>
    </citation>
    <scope>IDENTIFICATION</scope>
</reference>
<dbReference type="AlphaFoldDB" id="A0A669CB63"/>
<feature type="domain" description="Ig-like" evidence="3">
    <location>
        <begin position="49"/>
        <end position="129"/>
    </location>
</feature>
<dbReference type="GeneTree" id="ENSGT01150000287115"/>
<dbReference type="InterPro" id="IPR007110">
    <property type="entry name" value="Ig-like_dom"/>
</dbReference>
<dbReference type="SMART" id="SM00409">
    <property type="entry name" value="IG"/>
    <property type="match status" value="2"/>
</dbReference>
<feature type="domain" description="Ig-like" evidence="3">
    <location>
        <begin position="138"/>
        <end position="232"/>
    </location>
</feature>
<dbReference type="GO" id="GO:0009897">
    <property type="term" value="C:external side of plasma membrane"/>
    <property type="evidence" value="ECO:0007669"/>
    <property type="project" value="TreeGrafter"/>
</dbReference>
<dbReference type="PANTHER" id="PTHR11481:SF112">
    <property type="entry name" value="FC RECEPTOR-LIKE PROTEIN 4-RELATED"/>
    <property type="match status" value="1"/>
</dbReference>
<reference evidence="4" key="1">
    <citation type="submission" date="2025-08" db="UniProtKB">
        <authorList>
            <consortium name="Ensembl"/>
        </authorList>
    </citation>
    <scope>IDENTIFICATION</scope>
</reference>
<evidence type="ECO:0000256" key="2">
    <source>
        <dbReference type="ARBA" id="ARBA00023157"/>
    </source>
</evidence>
<dbReference type="Ensembl" id="ENSONIT00000044606.1">
    <property type="protein sequence ID" value="ENSONIP00000044136.1"/>
    <property type="gene ID" value="ENSONIG00000040589.1"/>
</dbReference>
<dbReference type="InterPro" id="IPR036179">
    <property type="entry name" value="Ig-like_dom_sf"/>
</dbReference>
<organism evidence="4 5">
    <name type="scientific">Oreochromis niloticus</name>
    <name type="common">Nile tilapia</name>
    <name type="synonym">Tilapia nilotica</name>
    <dbReference type="NCBI Taxonomy" id="8128"/>
    <lineage>
        <taxon>Eukaryota</taxon>
        <taxon>Metazoa</taxon>
        <taxon>Chordata</taxon>
        <taxon>Craniata</taxon>
        <taxon>Vertebrata</taxon>
        <taxon>Euteleostomi</taxon>
        <taxon>Actinopterygii</taxon>
        <taxon>Neopterygii</taxon>
        <taxon>Teleostei</taxon>
        <taxon>Neoteleostei</taxon>
        <taxon>Acanthomorphata</taxon>
        <taxon>Ovalentaria</taxon>
        <taxon>Cichlomorphae</taxon>
        <taxon>Cichliformes</taxon>
        <taxon>Cichlidae</taxon>
        <taxon>African cichlids</taxon>
        <taxon>Pseudocrenilabrinae</taxon>
        <taxon>Oreochromini</taxon>
        <taxon>Oreochromis</taxon>
    </lineage>
</organism>
<dbReference type="SUPFAM" id="SSF48726">
    <property type="entry name" value="Immunoglobulin"/>
    <property type="match status" value="2"/>
</dbReference>
<dbReference type="GO" id="GO:0004888">
    <property type="term" value="F:transmembrane signaling receptor activity"/>
    <property type="evidence" value="ECO:0007669"/>
    <property type="project" value="TreeGrafter"/>
</dbReference>
<name>A0A669CB63_ORENI</name>
<dbReference type="PANTHER" id="PTHR11481">
    <property type="entry name" value="IMMUNOGLOBULIN FC RECEPTOR"/>
    <property type="match status" value="1"/>
</dbReference>
<dbReference type="Pfam" id="PF13895">
    <property type="entry name" value="Ig_2"/>
    <property type="match status" value="1"/>
</dbReference>
<dbReference type="InterPro" id="IPR050488">
    <property type="entry name" value="Ig_Fc_receptor"/>
</dbReference>
<evidence type="ECO:0000313" key="4">
    <source>
        <dbReference type="Ensembl" id="ENSONIP00000044136.1"/>
    </source>
</evidence>
<accession>A0A669CB63</accession>
<dbReference type="InterPro" id="IPR013783">
    <property type="entry name" value="Ig-like_fold"/>
</dbReference>
<keyword evidence="5" id="KW-1185">Reference proteome</keyword>
<keyword evidence="1" id="KW-0732">Signal</keyword>
<dbReference type="GO" id="GO:0006955">
    <property type="term" value="P:immune response"/>
    <property type="evidence" value="ECO:0007669"/>
    <property type="project" value="TreeGrafter"/>
</dbReference>
<dbReference type="InterPro" id="IPR003599">
    <property type="entry name" value="Ig_sub"/>
</dbReference>
<evidence type="ECO:0000256" key="1">
    <source>
        <dbReference type="ARBA" id="ARBA00022729"/>
    </source>
</evidence>